<sequence length="317" mass="36501">MQARKTTGARDRKAIKEGKRPRVAKQEEAAKKFKEDLEEKEKMKWVDKLKSKGSLWNGKWTARVLEPTRAKLDKKTLEGTLTNDPKSVKKGKFVWGKLRDLYRVINKVVHYNLHPHGSEKKPSARDGKILYVFGKDDEKVDWSKWIWGEMKKFREKGTQRGNIPFPVMVTKLCADAEVEPKAGDVLITTGFTKAITRSSLTKSKKMSKPPKAATIATSRPMGTRPSKRTEVWMEIISNQYTIIQKGQARIETQLRRSRRENAKTIRKLDYLVEKKGEETEDPYVQTEEDLKGDTEEEGGESEENEERGKSEEDDEED</sequence>
<evidence type="ECO:0000313" key="3">
    <source>
        <dbReference type="Proteomes" id="UP000626092"/>
    </source>
</evidence>
<dbReference type="Proteomes" id="UP000626092">
    <property type="component" value="Unassembled WGS sequence"/>
</dbReference>
<name>A0A834HJG6_RHOSS</name>
<feature type="region of interest" description="Disordered" evidence="1">
    <location>
        <begin position="202"/>
        <end position="226"/>
    </location>
</feature>
<keyword evidence="3" id="KW-1185">Reference proteome</keyword>
<evidence type="ECO:0000313" key="2">
    <source>
        <dbReference type="EMBL" id="KAF7149096.1"/>
    </source>
</evidence>
<protein>
    <submittedName>
        <fullName evidence="2">Uncharacterized protein</fullName>
    </submittedName>
</protein>
<reference evidence="2" key="1">
    <citation type="submission" date="2019-11" db="EMBL/GenBank/DDBJ databases">
        <authorList>
            <person name="Liu Y."/>
            <person name="Hou J."/>
            <person name="Li T.-Q."/>
            <person name="Guan C.-H."/>
            <person name="Wu X."/>
            <person name="Wu H.-Z."/>
            <person name="Ling F."/>
            <person name="Zhang R."/>
            <person name="Shi X.-G."/>
            <person name="Ren J.-P."/>
            <person name="Chen E.-F."/>
            <person name="Sun J.-M."/>
        </authorList>
    </citation>
    <scope>NUCLEOTIDE SEQUENCE</scope>
    <source>
        <strain evidence="2">Adult_tree_wgs_1</strain>
        <tissue evidence="2">Leaves</tissue>
    </source>
</reference>
<feature type="region of interest" description="Disordered" evidence="1">
    <location>
        <begin position="1"/>
        <end position="28"/>
    </location>
</feature>
<gene>
    <name evidence="2" type="ORF">RHSIM_Rhsim03G0124700</name>
</gene>
<accession>A0A834HJG6</accession>
<dbReference type="OrthoDB" id="1833429at2759"/>
<evidence type="ECO:0000256" key="1">
    <source>
        <dbReference type="SAM" id="MobiDB-lite"/>
    </source>
</evidence>
<organism evidence="2 3">
    <name type="scientific">Rhododendron simsii</name>
    <name type="common">Sims's rhododendron</name>
    <dbReference type="NCBI Taxonomy" id="118357"/>
    <lineage>
        <taxon>Eukaryota</taxon>
        <taxon>Viridiplantae</taxon>
        <taxon>Streptophyta</taxon>
        <taxon>Embryophyta</taxon>
        <taxon>Tracheophyta</taxon>
        <taxon>Spermatophyta</taxon>
        <taxon>Magnoliopsida</taxon>
        <taxon>eudicotyledons</taxon>
        <taxon>Gunneridae</taxon>
        <taxon>Pentapetalae</taxon>
        <taxon>asterids</taxon>
        <taxon>Ericales</taxon>
        <taxon>Ericaceae</taxon>
        <taxon>Ericoideae</taxon>
        <taxon>Rhodoreae</taxon>
        <taxon>Rhododendron</taxon>
    </lineage>
</organism>
<dbReference type="EMBL" id="WJXA01000003">
    <property type="protein sequence ID" value="KAF7149096.1"/>
    <property type="molecule type" value="Genomic_DNA"/>
</dbReference>
<proteinExistence type="predicted"/>
<comment type="caution">
    <text evidence="2">The sequence shown here is derived from an EMBL/GenBank/DDBJ whole genome shotgun (WGS) entry which is preliminary data.</text>
</comment>
<feature type="compositionally biased region" description="Acidic residues" evidence="1">
    <location>
        <begin position="294"/>
        <end position="317"/>
    </location>
</feature>
<dbReference type="AlphaFoldDB" id="A0A834HJG6"/>
<feature type="region of interest" description="Disordered" evidence="1">
    <location>
        <begin position="270"/>
        <end position="317"/>
    </location>
</feature>
<feature type="compositionally biased region" description="Basic and acidic residues" evidence="1">
    <location>
        <begin position="8"/>
        <end position="28"/>
    </location>
</feature>